<dbReference type="InterPro" id="IPR029070">
    <property type="entry name" value="Chitinase_insertion_sf"/>
</dbReference>
<dbReference type="Pfam" id="PF00704">
    <property type="entry name" value="Glyco_hydro_18"/>
    <property type="match status" value="1"/>
</dbReference>
<dbReference type="InterPro" id="IPR011583">
    <property type="entry name" value="Chitinase_II/V-like_cat"/>
</dbReference>
<feature type="domain" description="GH18" evidence="18">
    <location>
        <begin position="29"/>
        <end position="383"/>
    </location>
</feature>
<evidence type="ECO:0000256" key="10">
    <source>
        <dbReference type="ARBA" id="ARBA00022777"/>
    </source>
</evidence>
<keyword evidence="6" id="KW-0808">Transferase</keyword>
<sequence length="735" mass="83450">MGSKNVTHLFLFIFLISSQFYCCFSEQTWIRAGYWYAGSVSPIPDINSALFTHLICAYADLNSSTYQLSIPSSQEPSFSSFTSVVKRKNPSVITLLSIWNGLAATNQSSLGEKANSSVLSSMASKPSNRKSFIESSIKTARLYGFQGIDLVWVWPRTTSDMITMGKLLDEWGAAVNSESRNSSDQSRLILTMKVRYLPAFESLSYPIESMKRNLDWAHVMAFDYHLSAKENVTGAHAALYDPSSHVNTNYGIKQWLDNSFPASKLVLGLPYHGYAWTLVNPKDNNGIGAPAAGKAETTDGSMSYKYIKWYIRSYGAPVMYNTTYVVNYCIIESSWIGFDDVEAVRTKIAYVKEKKLLGTYVFQVPNDDNWALSRAGMNILGNSRSTSTSDLNSDPPTLQAFSFSNIKAATNNFSSENKLGEGGFGPVYMGKLRGGQEIAVKRLSKTSTQGLEEFRNEVTLTARLQHVNLVRVLGFCTEKEEKMLIYEYMPNKSLDFYLFDPTRRYLLDWTKRVHIIEGVTQGLLYLQEYSNFTIIHRDLKGSNILLDHEMNAKISDFGMAKLFRKDELEANTSRIVGTYGYVPPEYVRKGIYSTKYDVYSFGVLLLQMISGRRSTCYYGPNESLHLLQYAYLSWKEDKGREFIDPSLDDSSSSCKLSRCLQVAYYVSRKIRRIGLQCWKFIPCSKLILNPFPLLQRWLSQEIEVWKTYLHRSKEVVQLMMHKFLNCNPDEIAGSE</sequence>
<dbReference type="EMBL" id="PJQY01002880">
    <property type="protein sequence ID" value="PQM42035.1"/>
    <property type="molecule type" value="Genomic_DNA"/>
</dbReference>
<dbReference type="Gene3D" id="3.20.20.80">
    <property type="entry name" value="Glycosidases"/>
    <property type="match status" value="1"/>
</dbReference>
<dbReference type="FunFam" id="3.10.50.10:FF:000015">
    <property type="entry name" value="Chitotriosidase-1"/>
    <property type="match status" value="1"/>
</dbReference>
<keyword evidence="9" id="KW-0547">Nucleotide-binding</keyword>
<comment type="similarity">
    <text evidence="3">In the C-terminal section; belongs to the protein kinase superfamily. Ser/Thr protein kinase family.</text>
</comment>
<evidence type="ECO:0000256" key="4">
    <source>
        <dbReference type="ARBA" id="ARBA00022475"/>
    </source>
</evidence>
<feature type="signal peptide" evidence="16">
    <location>
        <begin position="1"/>
        <end position="25"/>
    </location>
</feature>
<protein>
    <submittedName>
        <fullName evidence="19">Cysteine-rich receptor-like protein kinase 25</fullName>
    </submittedName>
</protein>
<keyword evidence="13" id="KW-0472">Membrane</keyword>
<evidence type="ECO:0000256" key="9">
    <source>
        <dbReference type="ARBA" id="ARBA00022741"/>
    </source>
</evidence>
<reference evidence="19 20" key="1">
    <citation type="submission" date="2018-02" db="EMBL/GenBank/DDBJ databases">
        <title>Draft genome of wild Prunus yedoensis var. nudiflora.</title>
        <authorList>
            <person name="Baek S."/>
            <person name="Kim J.-H."/>
            <person name="Choi K."/>
            <person name="Kim G.-B."/>
            <person name="Cho A."/>
            <person name="Jang H."/>
            <person name="Shin C.-H."/>
            <person name="Yu H.-J."/>
            <person name="Mun J.-H."/>
        </authorList>
    </citation>
    <scope>NUCLEOTIDE SEQUENCE [LARGE SCALE GENOMIC DNA]</scope>
    <source>
        <strain evidence="20">cv. Jeju island</strain>
        <tissue evidence="19">Leaf</tissue>
    </source>
</reference>
<evidence type="ECO:0000256" key="16">
    <source>
        <dbReference type="SAM" id="SignalP"/>
    </source>
</evidence>
<evidence type="ECO:0000313" key="19">
    <source>
        <dbReference type="EMBL" id="PQM42035.1"/>
    </source>
</evidence>
<dbReference type="GO" id="GO:0004674">
    <property type="term" value="F:protein serine/threonine kinase activity"/>
    <property type="evidence" value="ECO:0007669"/>
    <property type="project" value="UniProtKB-KW"/>
</dbReference>
<dbReference type="Gene3D" id="3.10.50.10">
    <property type="match status" value="1"/>
</dbReference>
<dbReference type="OrthoDB" id="73875at2759"/>
<dbReference type="SUPFAM" id="SSF51445">
    <property type="entry name" value="(Trans)glycosidases"/>
    <property type="match status" value="1"/>
</dbReference>
<evidence type="ECO:0000256" key="7">
    <source>
        <dbReference type="ARBA" id="ARBA00022692"/>
    </source>
</evidence>
<dbReference type="InterPro" id="IPR017853">
    <property type="entry name" value="GH"/>
</dbReference>
<evidence type="ECO:0000256" key="12">
    <source>
        <dbReference type="ARBA" id="ARBA00022989"/>
    </source>
</evidence>
<dbReference type="PROSITE" id="PS50011">
    <property type="entry name" value="PROTEIN_KINASE_DOM"/>
    <property type="match status" value="1"/>
</dbReference>
<keyword evidence="8 16" id="KW-0732">Signal</keyword>
<keyword evidence="7" id="KW-0812">Transmembrane</keyword>
<evidence type="ECO:0000256" key="2">
    <source>
        <dbReference type="ARBA" id="ARBA00008536"/>
    </source>
</evidence>
<evidence type="ECO:0000259" key="18">
    <source>
        <dbReference type="PROSITE" id="PS51910"/>
    </source>
</evidence>
<comment type="similarity">
    <text evidence="2">In the N-terminal section; belongs to the leguminous lectin family.</text>
</comment>
<dbReference type="Proteomes" id="UP000250321">
    <property type="component" value="Unassembled WGS sequence"/>
</dbReference>
<dbReference type="AlphaFoldDB" id="A0A314UWW1"/>
<gene>
    <name evidence="19" type="ORF">Pyn_25610</name>
</gene>
<comment type="subcellular location">
    <subcellularLocation>
        <location evidence="1">Cell membrane</location>
        <topology evidence="1">Single-pass type I membrane protein</topology>
    </subcellularLocation>
</comment>
<dbReference type="FunFam" id="1.10.510.10:FF:000240">
    <property type="entry name" value="Lectin-domain containing receptor kinase A4.3"/>
    <property type="match status" value="1"/>
</dbReference>
<dbReference type="SUPFAM" id="SSF54556">
    <property type="entry name" value="Chitinase insertion domain"/>
    <property type="match status" value="1"/>
</dbReference>
<dbReference type="GO" id="GO:0005886">
    <property type="term" value="C:plasma membrane"/>
    <property type="evidence" value="ECO:0007669"/>
    <property type="project" value="UniProtKB-SubCell"/>
</dbReference>
<dbReference type="Pfam" id="PF00069">
    <property type="entry name" value="Pkinase"/>
    <property type="match status" value="1"/>
</dbReference>
<dbReference type="STRING" id="2094558.A0A314UWW1"/>
<evidence type="ECO:0000256" key="13">
    <source>
        <dbReference type="ARBA" id="ARBA00023136"/>
    </source>
</evidence>
<dbReference type="InterPro" id="IPR000719">
    <property type="entry name" value="Prot_kinase_dom"/>
</dbReference>
<dbReference type="CDD" id="cd02879">
    <property type="entry name" value="GH18_plant_chitinase_class_V"/>
    <property type="match status" value="1"/>
</dbReference>
<evidence type="ECO:0000256" key="3">
    <source>
        <dbReference type="ARBA" id="ARBA00010217"/>
    </source>
</evidence>
<feature type="chain" id="PRO_5016389047" evidence="16">
    <location>
        <begin position="26"/>
        <end position="735"/>
    </location>
</feature>
<dbReference type="GO" id="GO:0002229">
    <property type="term" value="P:defense response to oomycetes"/>
    <property type="evidence" value="ECO:0007669"/>
    <property type="project" value="UniProtKB-ARBA"/>
</dbReference>
<keyword evidence="4" id="KW-1003">Cell membrane</keyword>
<evidence type="ECO:0000256" key="5">
    <source>
        <dbReference type="ARBA" id="ARBA00022527"/>
    </source>
</evidence>
<keyword evidence="14 19" id="KW-0675">Receptor</keyword>
<dbReference type="GO" id="GO:0008061">
    <property type="term" value="F:chitin binding"/>
    <property type="evidence" value="ECO:0007669"/>
    <property type="project" value="InterPro"/>
</dbReference>
<evidence type="ECO:0000256" key="11">
    <source>
        <dbReference type="ARBA" id="ARBA00022840"/>
    </source>
</evidence>
<dbReference type="SMART" id="SM00636">
    <property type="entry name" value="Glyco_18"/>
    <property type="match status" value="1"/>
</dbReference>
<evidence type="ECO:0000256" key="1">
    <source>
        <dbReference type="ARBA" id="ARBA00004251"/>
    </source>
</evidence>
<keyword evidence="12" id="KW-1133">Transmembrane helix</keyword>
<dbReference type="Gene3D" id="1.10.510.10">
    <property type="entry name" value="Transferase(Phosphotransferase) domain 1"/>
    <property type="match status" value="1"/>
</dbReference>
<dbReference type="InterPro" id="IPR011009">
    <property type="entry name" value="Kinase-like_dom_sf"/>
</dbReference>
<keyword evidence="20" id="KW-1185">Reference proteome</keyword>
<name>A0A314UWW1_PRUYE</name>
<comment type="caution">
    <text evidence="19">The sequence shown here is derived from an EMBL/GenBank/DDBJ whole genome shotgun (WGS) entry which is preliminary data.</text>
</comment>
<keyword evidence="11" id="KW-0067">ATP-binding</keyword>
<proteinExistence type="inferred from homology"/>
<dbReference type="PROSITE" id="PS00108">
    <property type="entry name" value="PROTEIN_KINASE_ST"/>
    <property type="match status" value="1"/>
</dbReference>
<feature type="domain" description="Protein kinase" evidence="17">
    <location>
        <begin position="413"/>
        <end position="698"/>
    </location>
</feature>
<accession>A0A314UWW1</accession>
<keyword evidence="10 19" id="KW-0418">Kinase</keyword>
<evidence type="ECO:0000256" key="8">
    <source>
        <dbReference type="ARBA" id="ARBA00022729"/>
    </source>
</evidence>
<evidence type="ECO:0000256" key="6">
    <source>
        <dbReference type="ARBA" id="ARBA00022679"/>
    </source>
</evidence>
<dbReference type="InterPro" id="IPR008271">
    <property type="entry name" value="Ser/Thr_kinase_AS"/>
</dbReference>
<evidence type="ECO:0000256" key="14">
    <source>
        <dbReference type="ARBA" id="ARBA00023170"/>
    </source>
</evidence>
<dbReference type="PROSITE" id="PS51910">
    <property type="entry name" value="GH18_2"/>
    <property type="match status" value="1"/>
</dbReference>
<keyword evidence="15" id="KW-0325">Glycoprotein</keyword>
<organism evidence="19 20">
    <name type="scientific">Prunus yedoensis var. nudiflora</name>
    <dbReference type="NCBI Taxonomy" id="2094558"/>
    <lineage>
        <taxon>Eukaryota</taxon>
        <taxon>Viridiplantae</taxon>
        <taxon>Streptophyta</taxon>
        <taxon>Embryophyta</taxon>
        <taxon>Tracheophyta</taxon>
        <taxon>Spermatophyta</taxon>
        <taxon>Magnoliopsida</taxon>
        <taxon>eudicotyledons</taxon>
        <taxon>Gunneridae</taxon>
        <taxon>Pentapetalae</taxon>
        <taxon>rosids</taxon>
        <taxon>fabids</taxon>
        <taxon>Rosales</taxon>
        <taxon>Rosaceae</taxon>
        <taxon>Amygdaloideae</taxon>
        <taxon>Amygdaleae</taxon>
        <taxon>Prunus</taxon>
    </lineage>
</organism>
<dbReference type="SMART" id="SM00220">
    <property type="entry name" value="S_TKc"/>
    <property type="match status" value="1"/>
</dbReference>
<dbReference type="SUPFAM" id="SSF56112">
    <property type="entry name" value="Protein kinase-like (PK-like)"/>
    <property type="match status" value="1"/>
</dbReference>
<dbReference type="GO" id="GO:0005975">
    <property type="term" value="P:carbohydrate metabolic process"/>
    <property type="evidence" value="ECO:0007669"/>
    <property type="project" value="InterPro"/>
</dbReference>
<evidence type="ECO:0000256" key="15">
    <source>
        <dbReference type="ARBA" id="ARBA00023180"/>
    </source>
</evidence>
<evidence type="ECO:0000259" key="17">
    <source>
        <dbReference type="PROSITE" id="PS50011"/>
    </source>
</evidence>
<dbReference type="PANTHER" id="PTHR27002">
    <property type="entry name" value="RECEPTOR-LIKE SERINE/THREONINE-PROTEIN KINASE SD1-8"/>
    <property type="match status" value="1"/>
</dbReference>
<evidence type="ECO:0000313" key="20">
    <source>
        <dbReference type="Proteomes" id="UP000250321"/>
    </source>
</evidence>
<keyword evidence="5" id="KW-0723">Serine/threonine-protein kinase</keyword>
<dbReference type="FunFam" id="3.30.200.20:FF:000951">
    <property type="entry name" value="Uncharacterized protein"/>
    <property type="match status" value="1"/>
</dbReference>
<dbReference type="GO" id="GO:0005524">
    <property type="term" value="F:ATP binding"/>
    <property type="evidence" value="ECO:0007669"/>
    <property type="project" value="UniProtKB-KW"/>
</dbReference>
<dbReference type="InterPro" id="IPR001223">
    <property type="entry name" value="Glyco_hydro18_cat"/>
</dbReference>
<dbReference type="PANTHER" id="PTHR27002:SF559">
    <property type="entry name" value="CYSTEINE-RICH RLK (RECEPTOR-LIKE KINASE) PROTEIN"/>
    <property type="match status" value="1"/>
</dbReference>
<dbReference type="Gene3D" id="3.30.200.20">
    <property type="entry name" value="Phosphorylase Kinase, domain 1"/>
    <property type="match status" value="1"/>
</dbReference>